<feature type="region of interest" description="Disordered" evidence="8">
    <location>
        <begin position="1416"/>
        <end position="1445"/>
    </location>
</feature>
<feature type="compositionally biased region" description="Polar residues" evidence="8">
    <location>
        <begin position="1434"/>
        <end position="1445"/>
    </location>
</feature>
<dbReference type="InterPro" id="IPR011713">
    <property type="entry name" value="Leu-rich_rpt_3"/>
</dbReference>
<feature type="compositionally biased region" description="Basic and acidic residues" evidence="8">
    <location>
        <begin position="1"/>
        <end position="17"/>
    </location>
</feature>
<keyword evidence="6" id="KW-0804">Transcription</keyword>
<dbReference type="InterPro" id="IPR036390">
    <property type="entry name" value="WH_DNA-bd_sf"/>
</dbReference>
<gene>
    <name evidence="12" type="ORF">MERR_LOCUS44533</name>
</gene>
<dbReference type="InterPro" id="IPR035897">
    <property type="entry name" value="Toll_tir_struct_dom_sf"/>
</dbReference>
<dbReference type="Pfam" id="PF07725">
    <property type="entry name" value="LRR_3"/>
    <property type="match status" value="1"/>
</dbReference>
<evidence type="ECO:0000256" key="2">
    <source>
        <dbReference type="ARBA" id="ARBA00022614"/>
    </source>
</evidence>
<dbReference type="Gene3D" id="1.10.10.60">
    <property type="entry name" value="Homeodomain-like"/>
    <property type="match status" value="1"/>
</dbReference>
<name>A0A6D2KYM4_9BRAS</name>
<organism evidence="12 13">
    <name type="scientific">Microthlaspi erraticum</name>
    <dbReference type="NCBI Taxonomy" id="1685480"/>
    <lineage>
        <taxon>Eukaryota</taxon>
        <taxon>Viridiplantae</taxon>
        <taxon>Streptophyta</taxon>
        <taxon>Embryophyta</taxon>
        <taxon>Tracheophyta</taxon>
        <taxon>Spermatophyta</taxon>
        <taxon>Magnoliopsida</taxon>
        <taxon>eudicotyledons</taxon>
        <taxon>Gunneridae</taxon>
        <taxon>Pentapetalae</taxon>
        <taxon>rosids</taxon>
        <taxon>malvids</taxon>
        <taxon>Brassicales</taxon>
        <taxon>Brassicaceae</taxon>
        <taxon>Coluteocarpeae</taxon>
        <taxon>Microthlaspi</taxon>
    </lineage>
</organism>
<dbReference type="NCBIfam" id="TIGR01557">
    <property type="entry name" value="myb_SHAQKYF"/>
    <property type="match status" value="1"/>
</dbReference>
<dbReference type="GO" id="GO:0007165">
    <property type="term" value="P:signal transduction"/>
    <property type="evidence" value="ECO:0007669"/>
    <property type="project" value="InterPro"/>
</dbReference>
<dbReference type="PANTHER" id="PTHR11017">
    <property type="entry name" value="LEUCINE-RICH REPEAT-CONTAINING PROTEIN"/>
    <property type="match status" value="1"/>
</dbReference>
<dbReference type="InterPro" id="IPR044974">
    <property type="entry name" value="Disease_R_plants"/>
</dbReference>
<dbReference type="GO" id="GO:0005634">
    <property type="term" value="C:nucleus"/>
    <property type="evidence" value="ECO:0007669"/>
    <property type="project" value="UniProtKB-SubCell"/>
</dbReference>
<dbReference type="Pfam" id="PF00931">
    <property type="entry name" value="NB-ARC"/>
    <property type="match status" value="1"/>
</dbReference>
<accession>A0A6D2KYM4</accession>
<keyword evidence="4" id="KW-0611">Plant defense</keyword>
<evidence type="ECO:0000259" key="11">
    <source>
        <dbReference type="Pfam" id="PF23282"/>
    </source>
</evidence>
<evidence type="ECO:0000256" key="5">
    <source>
        <dbReference type="ARBA" id="ARBA00023015"/>
    </source>
</evidence>
<comment type="caution">
    <text evidence="12">The sequence shown here is derived from an EMBL/GenBank/DDBJ whole genome shotgun (WGS) entry which is preliminary data.</text>
</comment>
<dbReference type="GO" id="GO:0043531">
    <property type="term" value="F:ADP binding"/>
    <property type="evidence" value="ECO:0007669"/>
    <property type="project" value="InterPro"/>
</dbReference>
<feature type="domain" description="NB-ARC" evidence="9">
    <location>
        <begin position="383"/>
        <end position="535"/>
    </location>
</feature>
<keyword evidence="3" id="KW-0677">Repeat</keyword>
<proteinExistence type="predicted"/>
<dbReference type="InterPro" id="IPR000157">
    <property type="entry name" value="TIR_dom"/>
</dbReference>
<evidence type="ECO:0000313" key="13">
    <source>
        <dbReference type="Proteomes" id="UP000467841"/>
    </source>
</evidence>
<dbReference type="SUPFAM" id="SSF46785">
    <property type="entry name" value="Winged helix' DNA-binding domain"/>
    <property type="match status" value="1"/>
</dbReference>
<feature type="domain" description="Disease resistance protein Roq1-like winged-helix" evidence="11">
    <location>
        <begin position="600"/>
        <end position="671"/>
    </location>
</feature>
<dbReference type="InterPro" id="IPR002182">
    <property type="entry name" value="NB-ARC"/>
</dbReference>
<dbReference type="FunFam" id="3.80.10.10:FF:000386">
    <property type="entry name" value="Disease resistance protein RPS4"/>
    <property type="match status" value="1"/>
</dbReference>
<dbReference type="PRINTS" id="PR00364">
    <property type="entry name" value="DISEASERSIST"/>
</dbReference>
<dbReference type="Proteomes" id="UP000467841">
    <property type="component" value="Unassembled WGS sequence"/>
</dbReference>
<keyword evidence="2" id="KW-0433">Leucine-rich repeat</keyword>
<evidence type="ECO:0000256" key="8">
    <source>
        <dbReference type="SAM" id="MobiDB-lite"/>
    </source>
</evidence>
<evidence type="ECO:0000259" key="9">
    <source>
        <dbReference type="Pfam" id="PF00931"/>
    </source>
</evidence>
<evidence type="ECO:0000256" key="7">
    <source>
        <dbReference type="ARBA" id="ARBA00023242"/>
    </source>
</evidence>
<feature type="region of interest" description="Disordered" evidence="8">
    <location>
        <begin position="1"/>
        <end position="21"/>
    </location>
</feature>
<dbReference type="SUPFAM" id="SSF52058">
    <property type="entry name" value="L domain-like"/>
    <property type="match status" value="1"/>
</dbReference>
<keyword evidence="5" id="KW-0805">Transcription regulation</keyword>
<dbReference type="Pfam" id="PF23282">
    <property type="entry name" value="WHD_ROQ1"/>
    <property type="match status" value="1"/>
</dbReference>
<dbReference type="Gene3D" id="3.80.10.10">
    <property type="entry name" value="Ribonuclease Inhibitor"/>
    <property type="match status" value="2"/>
</dbReference>
<dbReference type="EMBL" id="CACVBM020001684">
    <property type="protein sequence ID" value="CAA7057297.1"/>
    <property type="molecule type" value="Genomic_DNA"/>
</dbReference>
<dbReference type="Gene3D" id="3.40.50.10140">
    <property type="entry name" value="Toll/interleukin-1 receptor homology (TIR) domain"/>
    <property type="match status" value="1"/>
</dbReference>
<dbReference type="PANTHER" id="PTHR11017:SF549">
    <property type="entry name" value="DISEASE RESISTANCE PROTEIN RPP2A"/>
    <property type="match status" value="1"/>
</dbReference>
<reference evidence="12" key="1">
    <citation type="submission" date="2020-01" db="EMBL/GenBank/DDBJ databases">
        <authorList>
            <person name="Mishra B."/>
        </authorList>
    </citation>
    <scope>NUCLEOTIDE SEQUENCE [LARGE SCALE GENOMIC DNA]</scope>
</reference>
<dbReference type="Gene3D" id="3.40.50.300">
    <property type="entry name" value="P-loop containing nucleotide triphosphate hydrolases"/>
    <property type="match status" value="1"/>
</dbReference>
<dbReference type="SUPFAM" id="SSF52540">
    <property type="entry name" value="P-loop containing nucleoside triphosphate hydrolases"/>
    <property type="match status" value="1"/>
</dbReference>
<dbReference type="GO" id="GO:0003677">
    <property type="term" value="F:DNA binding"/>
    <property type="evidence" value="ECO:0007669"/>
    <property type="project" value="InterPro"/>
</dbReference>
<evidence type="ECO:0000259" key="10">
    <source>
        <dbReference type="Pfam" id="PF01582"/>
    </source>
</evidence>
<dbReference type="Pfam" id="PF01582">
    <property type="entry name" value="TIR"/>
    <property type="match status" value="1"/>
</dbReference>
<comment type="subcellular location">
    <subcellularLocation>
        <location evidence="1">Nucleus</location>
    </subcellularLocation>
</comment>
<evidence type="ECO:0000256" key="4">
    <source>
        <dbReference type="ARBA" id="ARBA00022821"/>
    </source>
</evidence>
<dbReference type="InterPro" id="IPR032675">
    <property type="entry name" value="LRR_dom_sf"/>
</dbReference>
<dbReference type="InterPro" id="IPR027417">
    <property type="entry name" value="P-loop_NTPase"/>
</dbReference>
<keyword evidence="13" id="KW-1185">Reference proteome</keyword>
<evidence type="ECO:0000256" key="6">
    <source>
        <dbReference type="ARBA" id="ARBA00023163"/>
    </source>
</evidence>
<dbReference type="OrthoDB" id="1060944at2759"/>
<keyword evidence="7" id="KW-0539">Nucleus</keyword>
<feature type="domain" description="TIR" evidence="10">
    <location>
        <begin position="260"/>
        <end position="336"/>
    </location>
</feature>
<evidence type="ECO:0000256" key="3">
    <source>
        <dbReference type="ARBA" id="ARBA00022737"/>
    </source>
</evidence>
<evidence type="ECO:0000256" key="1">
    <source>
        <dbReference type="ARBA" id="ARBA00004123"/>
    </source>
</evidence>
<sequence>MEGKKLEESMEGSDEKPPQTMEDWWEEDDTTMMMVESSFSGYISQSLAMSDSCEVLDTRQKQVHQDPFNWNPFPYILPQLQLQQDPFSWTPIPDKEQQLQVHKLPSSWTLELQRRFLDAVNALGGPDRAKPEAIWTLMDGSSDLPLSVVRVKLQLQIYRRRRVTALSNEISRRNYSLSVMVRDIKRRIRSLVEHSCYSPNENFVCVISCGGNEQDTKETVFIDDVLNELQNLAVIALRYDLVTTDTRTMFRRLKALYGVFILVFSEGYTSPQSLDRLVILMEYKKANGLLVIPVFNNVTVVRDPKAFIEETFLKLDTSVHAERVQKWREAIIEFALTNDFKWIGGTEFILPKEIARYACLRLYSISSNNVTGMYSLLNTWPLTDIQIIGIWGMPGVGKTTVAGEIFRRLAPGYDSCYFLQDFHLMYQTKGLSHLRDEFFSKLYGEEKLVIDACDTNPSFLKDRFRSKSVLVVIDDVSNARDAEALVGGFDWFSCGHLVIFTSRNKQVLVQCKVKKLYQIQKLSESESSQFLSLCVPGQYEPMLNAELVRYASGIPLVLSVLGSCVTNQCTFSEKEQLKTLRQNPPTEIQDAFRRSFDGLNENEKNIFLDLASFFRWENRNHVIQILDGCGYFTELGICGLLDESLIDPIGNRIEMSNVVQDMGRFVVCEESKEPGKRSRLWDANEIVEVLTNSSGTEAVEGIILDMSNLTCELSPTIFERTYRLRLLKLHCSISGNRCNLCLPRGLDSLPDELRLLHWESYPLRSLPRNFNPKNLVELNMPYSKMEKLWRGTKNLEKLRKIRLSHSRQLTKIPRLSKALNLEHIDLEGCTSLVKIISSIQHLDKLVSLNLRDCSRLQTMPVMIHLESLEVLNLSGCLDLKDIQDFSPNLKELYLAGTAVSNIPSSIENLTRLVTFTRLVTLDLENCSQLLHLPQGISNLRNMVTLKLSGCLKLKSLPDLDATIVRCSESLNTEITTMEVPEPLVHHSAIQESRWNDCETHDKLQLRPEILDSCLDNSAIQESVAAFVPHIGEIRQHYWPWSIITLQPLSILHFLASRLYALVSLFLSNACLVDIPKEICEIPTVNALDIGGNGFRTIPESIRLLPKLHSLSLRHCKSLKSLPELPQSLKLLNVHGCVSLKSVPWCFERLLMHCTFSNCFSLSPEAFRIFLAKALGIVKFKNMKREQDQKLSTETAFSICGPASQGLKSSTDVFASQGLKSSVQNGSSVVIRLTSSLRKAFLGFTMSVVVSFRDNYYNVAGFSIRCTCIMKRKSGLSNRLEKVFHFWAPKEASKIKKDHIFVFYDAVILIPSDAREGNNPYMFDELVKFEFRPVDSQNEVLDDSCKVKTCGVCVITDESGDTSLVKTRFSPIKRERSGKKLLASSIDTGGFSSGWEPMPRSKRGRYRRSVESAFLKMRKRKREESFSTSNQSSSGTLANVSKEQEK</sequence>
<dbReference type="InterPro" id="IPR006447">
    <property type="entry name" value="Myb_dom_plants"/>
</dbReference>
<dbReference type="InterPro" id="IPR058192">
    <property type="entry name" value="WHD_ROQ1-like"/>
</dbReference>
<dbReference type="GO" id="GO:0006952">
    <property type="term" value="P:defense response"/>
    <property type="evidence" value="ECO:0007669"/>
    <property type="project" value="UniProtKB-KW"/>
</dbReference>
<evidence type="ECO:0000313" key="12">
    <source>
        <dbReference type="EMBL" id="CAA7057297.1"/>
    </source>
</evidence>
<protein>
    <submittedName>
        <fullName evidence="12">Uncharacterized protein</fullName>
    </submittedName>
</protein>